<dbReference type="EMBL" id="CP151504">
    <property type="protein sequence ID" value="WZN61257.1"/>
    <property type="molecule type" value="Genomic_DNA"/>
</dbReference>
<feature type="compositionally biased region" description="Acidic residues" evidence="2">
    <location>
        <begin position="15"/>
        <end position="36"/>
    </location>
</feature>
<keyword evidence="4" id="KW-1185">Reference proteome</keyword>
<evidence type="ECO:0000313" key="4">
    <source>
        <dbReference type="Proteomes" id="UP001472866"/>
    </source>
</evidence>
<dbReference type="AlphaFoldDB" id="A0AAX4P4K7"/>
<feature type="region of interest" description="Disordered" evidence="2">
    <location>
        <begin position="1"/>
        <end position="58"/>
    </location>
</feature>
<dbReference type="Proteomes" id="UP001472866">
    <property type="component" value="Chromosome 04"/>
</dbReference>
<protein>
    <recommendedName>
        <fullName evidence="5">Clathrin light chain</fullName>
    </recommendedName>
</protein>
<keyword evidence="1" id="KW-0175">Coiled coil</keyword>
<evidence type="ECO:0000256" key="1">
    <source>
        <dbReference type="SAM" id="Coils"/>
    </source>
</evidence>
<evidence type="ECO:0000256" key="2">
    <source>
        <dbReference type="SAM" id="MobiDB-lite"/>
    </source>
</evidence>
<name>A0AAX4P4K7_9CHLO</name>
<feature type="coiled-coil region" evidence="1">
    <location>
        <begin position="60"/>
        <end position="98"/>
    </location>
</feature>
<feature type="compositionally biased region" description="Low complexity" evidence="2">
    <location>
        <begin position="1"/>
        <end position="14"/>
    </location>
</feature>
<proteinExistence type="predicted"/>
<evidence type="ECO:0008006" key="5">
    <source>
        <dbReference type="Google" id="ProtNLM"/>
    </source>
</evidence>
<organism evidence="3 4">
    <name type="scientific">Chloropicon roscoffensis</name>
    <dbReference type="NCBI Taxonomy" id="1461544"/>
    <lineage>
        <taxon>Eukaryota</taxon>
        <taxon>Viridiplantae</taxon>
        <taxon>Chlorophyta</taxon>
        <taxon>Chloropicophyceae</taxon>
        <taxon>Chloropicales</taxon>
        <taxon>Chloropicaceae</taxon>
        <taxon>Chloropicon</taxon>
    </lineage>
</organism>
<sequence length="151" mass="16979">MTTEELTVPETTELAAEDPEPSPVLEEPEQEPEQEQEPVFHTPEPVVPQPTMPAAESRAAEAKRLAIEAGQAELEKMRKEIEERAARKREAARLADQELMEEIAASRLAPSGARTAEETWSIVCDLIDFKRETKTDMTRYKALLIQLKHSS</sequence>
<accession>A0AAX4P4K7</accession>
<reference evidence="3 4" key="1">
    <citation type="submission" date="2024-03" db="EMBL/GenBank/DDBJ databases">
        <title>Complete genome sequence of the green alga Chloropicon roscoffensis RCC1871.</title>
        <authorList>
            <person name="Lemieux C."/>
            <person name="Pombert J.-F."/>
            <person name="Otis C."/>
            <person name="Turmel M."/>
        </authorList>
    </citation>
    <scope>NUCLEOTIDE SEQUENCE [LARGE SCALE GENOMIC DNA]</scope>
    <source>
        <strain evidence="3 4">RCC1871</strain>
    </source>
</reference>
<evidence type="ECO:0000313" key="3">
    <source>
        <dbReference type="EMBL" id="WZN61257.1"/>
    </source>
</evidence>
<gene>
    <name evidence="3" type="ORF">HKI87_04g27920</name>
</gene>